<dbReference type="PANTHER" id="PTHR43553">
    <property type="entry name" value="HEAVY METAL TRANSPORTER"/>
    <property type="match status" value="1"/>
</dbReference>
<dbReference type="InterPro" id="IPR003593">
    <property type="entry name" value="AAA+_ATPase"/>
</dbReference>
<evidence type="ECO:0000256" key="3">
    <source>
        <dbReference type="ARBA" id="ARBA00022741"/>
    </source>
</evidence>
<comment type="similarity">
    <text evidence="1">Belongs to the ABC transporter superfamily.</text>
</comment>
<dbReference type="GO" id="GO:0005524">
    <property type="term" value="F:ATP binding"/>
    <property type="evidence" value="ECO:0007669"/>
    <property type="project" value="UniProtKB-KW"/>
</dbReference>
<dbReference type="SUPFAM" id="SSF52540">
    <property type="entry name" value="P-loop containing nucleoside triphosphate hydrolases"/>
    <property type="match status" value="1"/>
</dbReference>
<dbReference type="InterPro" id="IPR015856">
    <property type="entry name" value="ABC_transpr_CbiO/EcfA_su"/>
</dbReference>
<evidence type="ECO:0000313" key="7">
    <source>
        <dbReference type="Proteomes" id="UP001431693"/>
    </source>
</evidence>
<keyword evidence="7" id="KW-1185">Reference proteome</keyword>
<reference evidence="6" key="1">
    <citation type="submission" date="2023-05" db="EMBL/GenBank/DDBJ databases">
        <title>[olsenella] sp. nov., isolated from a pig farm feces dump.</title>
        <authorList>
            <person name="Chang Y.-H."/>
        </authorList>
    </citation>
    <scope>NUCLEOTIDE SEQUENCE</scope>
    <source>
        <strain evidence="6">YH-ols2217</strain>
    </source>
</reference>
<evidence type="ECO:0000259" key="5">
    <source>
        <dbReference type="PROSITE" id="PS50893"/>
    </source>
</evidence>
<organism evidence="6 7">
    <name type="scientific">Kribbibacterium absianum</name>
    <dbReference type="NCBI Taxonomy" id="3044210"/>
    <lineage>
        <taxon>Bacteria</taxon>
        <taxon>Bacillati</taxon>
        <taxon>Actinomycetota</taxon>
        <taxon>Coriobacteriia</taxon>
        <taxon>Coriobacteriales</taxon>
        <taxon>Kribbibacteriaceae</taxon>
        <taxon>Kribbibacterium</taxon>
    </lineage>
</organism>
<protein>
    <submittedName>
        <fullName evidence="6">ATP-binding cassette domain-containing protein</fullName>
    </submittedName>
</protein>
<dbReference type="InterPro" id="IPR003439">
    <property type="entry name" value="ABC_transporter-like_ATP-bd"/>
</dbReference>
<dbReference type="PROSITE" id="PS00211">
    <property type="entry name" value="ABC_TRANSPORTER_1"/>
    <property type="match status" value="1"/>
</dbReference>
<feature type="domain" description="ABC transporter" evidence="5">
    <location>
        <begin position="18"/>
        <end position="269"/>
    </location>
</feature>
<dbReference type="PROSITE" id="PS50893">
    <property type="entry name" value="ABC_TRANSPORTER_2"/>
    <property type="match status" value="1"/>
</dbReference>
<keyword evidence="2" id="KW-0813">Transport</keyword>
<dbReference type="Proteomes" id="UP001431693">
    <property type="component" value="Unassembled WGS sequence"/>
</dbReference>
<dbReference type="EMBL" id="JASJEX010000005">
    <property type="protein sequence ID" value="MDJ1130260.1"/>
    <property type="molecule type" value="Genomic_DNA"/>
</dbReference>
<dbReference type="InterPro" id="IPR050095">
    <property type="entry name" value="ECF_ABC_transporter_ATP-bd"/>
</dbReference>
<evidence type="ECO:0000256" key="2">
    <source>
        <dbReference type="ARBA" id="ARBA00022448"/>
    </source>
</evidence>
<keyword evidence="4 6" id="KW-0067">ATP-binding</keyword>
<dbReference type="InterPro" id="IPR027417">
    <property type="entry name" value="P-loop_NTPase"/>
</dbReference>
<keyword evidence="3" id="KW-0547">Nucleotide-binding</keyword>
<accession>A0ABT6ZMH8</accession>
<dbReference type="Gene3D" id="3.40.50.300">
    <property type="entry name" value="P-loop containing nucleotide triphosphate hydrolases"/>
    <property type="match status" value="1"/>
</dbReference>
<evidence type="ECO:0000313" key="6">
    <source>
        <dbReference type="EMBL" id="MDJ1130260.1"/>
    </source>
</evidence>
<dbReference type="Pfam" id="PF00005">
    <property type="entry name" value="ABC_tran"/>
    <property type="match status" value="1"/>
</dbReference>
<name>A0ABT6ZMH8_9ACTN</name>
<dbReference type="RefSeq" id="WP_283713501.1">
    <property type="nucleotide sequence ID" value="NZ_JASJEW010000004.1"/>
</dbReference>
<sequence>MTEKDRGRTAPAPASLALDLHGVGFSYDGGRTWALRDVDLAMRRGERVCLLGANGSGKSTLARVAAGLVAPDTGSVDILGVRCRDAESGIDPAAYRDARRGTRTEGHGVGMVFQSPDDQMVTTNVADDVAFGPENLCMPAAEITEVVGRELHRAAMEDLAGADPSQLSGGQQQRVAIASALALEPALLVLDEPSARLDARGRAAILRVLGRLATHSTGPGTAILHITHFMDEALLADRVVVLDRGAIVADGAPAEVLSRPDLLSQEGLEPTFASRLSAALSARGLRVAPTWDTDTLLAAVAALIGGGA</sequence>
<dbReference type="InterPro" id="IPR017871">
    <property type="entry name" value="ABC_transporter-like_CS"/>
</dbReference>
<evidence type="ECO:0000256" key="1">
    <source>
        <dbReference type="ARBA" id="ARBA00005417"/>
    </source>
</evidence>
<dbReference type="SMART" id="SM00382">
    <property type="entry name" value="AAA"/>
    <property type="match status" value="1"/>
</dbReference>
<proteinExistence type="inferred from homology"/>
<evidence type="ECO:0000256" key="4">
    <source>
        <dbReference type="ARBA" id="ARBA00022840"/>
    </source>
</evidence>
<comment type="caution">
    <text evidence="6">The sequence shown here is derived from an EMBL/GenBank/DDBJ whole genome shotgun (WGS) entry which is preliminary data.</text>
</comment>
<dbReference type="PANTHER" id="PTHR43553:SF24">
    <property type="entry name" value="ENERGY-COUPLING FACTOR TRANSPORTER ATP-BINDING PROTEIN ECFA1"/>
    <property type="match status" value="1"/>
</dbReference>
<dbReference type="CDD" id="cd03225">
    <property type="entry name" value="ABC_cobalt_CbiO_domain1"/>
    <property type="match status" value="1"/>
</dbReference>
<gene>
    <name evidence="6" type="ORF">QJ043_09250</name>
</gene>